<feature type="domain" description="Selenocysteine-specific elongation factor beta-barrel" evidence="5">
    <location>
        <begin position="11"/>
        <end position="39"/>
    </location>
</feature>
<dbReference type="InterPro" id="IPR057335">
    <property type="entry name" value="Beta-barrel_SelB"/>
</dbReference>
<dbReference type="SUPFAM" id="SSF46785">
    <property type="entry name" value="Winged helix' DNA-binding domain"/>
    <property type="match status" value="1"/>
</dbReference>
<dbReference type="SUPFAM" id="SSF50465">
    <property type="entry name" value="EF-Tu/eEF-1alpha/eIF2-gamma C-terminal domain"/>
    <property type="match status" value="1"/>
</dbReference>
<dbReference type="GO" id="GO:0003746">
    <property type="term" value="F:translation elongation factor activity"/>
    <property type="evidence" value="ECO:0007669"/>
    <property type="project" value="InterPro"/>
</dbReference>
<dbReference type="Gene3D" id="1.10.10.2770">
    <property type="match status" value="1"/>
</dbReference>
<protein>
    <submittedName>
        <fullName evidence="6">Uncharacterized protein</fullName>
    </submittedName>
</protein>
<name>A0A5C6TY96_9BURK</name>
<dbReference type="InterPro" id="IPR015190">
    <property type="entry name" value="Elong_fac_SelB-wing-hlx_typ-2"/>
</dbReference>
<dbReference type="InterPro" id="IPR009001">
    <property type="entry name" value="Transl_elong_EF1A/Init_IF2_C"/>
</dbReference>
<dbReference type="Proteomes" id="UP000321832">
    <property type="component" value="Unassembled WGS sequence"/>
</dbReference>
<accession>A0A5C6TY96</accession>
<evidence type="ECO:0000313" key="7">
    <source>
        <dbReference type="Proteomes" id="UP000321832"/>
    </source>
</evidence>
<evidence type="ECO:0000259" key="5">
    <source>
        <dbReference type="Pfam" id="PF25461"/>
    </source>
</evidence>
<feature type="domain" description="Translation elongation factor SelB winged helix type 2" evidence="4">
    <location>
        <begin position="128"/>
        <end position="180"/>
    </location>
</feature>
<dbReference type="EMBL" id="VOPW01000001">
    <property type="protein sequence ID" value="TXC65592.1"/>
    <property type="molecule type" value="Genomic_DNA"/>
</dbReference>
<comment type="caution">
    <text evidence="6">The sequence shown here is derived from an EMBL/GenBank/DDBJ whole genome shotgun (WGS) entry which is preliminary data.</text>
</comment>
<keyword evidence="7" id="KW-1185">Reference proteome</keyword>
<dbReference type="Pfam" id="PF09106">
    <property type="entry name" value="WHD_2nd_SelB"/>
    <property type="match status" value="1"/>
</dbReference>
<dbReference type="Pfam" id="PF25461">
    <property type="entry name" value="Beta-barrel_SelB"/>
    <property type="match status" value="1"/>
</dbReference>
<feature type="region of interest" description="Disordered" evidence="3">
    <location>
        <begin position="130"/>
        <end position="149"/>
    </location>
</feature>
<keyword evidence="2" id="KW-0342">GTP-binding</keyword>
<dbReference type="AlphaFoldDB" id="A0A5C6TY96"/>
<feature type="compositionally biased region" description="Low complexity" evidence="3">
    <location>
        <begin position="257"/>
        <end position="267"/>
    </location>
</feature>
<evidence type="ECO:0000256" key="2">
    <source>
        <dbReference type="ARBA" id="ARBA00023134"/>
    </source>
</evidence>
<keyword evidence="1" id="KW-0547">Nucleotide-binding</keyword>
<evidence type="ECO:0000259" key="4">
    <source>
        <dbReference type="Pfam" id="PF09106"/>
    </source>
</evidence>
<reference evidence="6 7" key="1">
    <citation type="submission" date="2019-08" db="EMBL/GenBank/DDBJ databases">
        <authorList>
            <person name="Khan S.A."/>
            <person name="Jeon C.O."/>
            <person name="Jeong S.E."/>
        </authorList>
    </citation>
    <scope>NUCLEOTIDE SEQUENCE [LARGE SCALE GENOMIC DNA]</scope>
    <source>
        <strain evidence="7">IMCC1728</strain>
    </source>
</reference>
<evidence type="ECO:0000256" key="3">
    <source>
        <dbReference type="SAM" id="MobiDB-lite"/>
    </source>
</evidence>
<dbReference type="GO" id="GO:0005737">
    <property type="term" value="C:cytoplasm"/>
    <property type="evidence" value="ECO:0007669"/>
    <property type="project" value="InterPro"/>
</dbReference>
<feature type="compositionally biased region" description="Basic and acidic residues" evidence="3">
    <location>
        <begin position="297"/>
        <end position="314"/>
    </location>
</feature>
<evidence type="ECO:0000313" key="6">
    <source>
        <dbReference type="EMBL" id="TXC65592.1"/>
    </source>
</evidence>
<dbReference type="GO" id="GO:0005525">
    <property type="term" value="F:GTP binding"/>
    <property type="evidence" value="ECO:0007669"/>
    <property type="project" value="UniProtKB-KW"/>
</dbReference>
<organism evidence="6 7">
    <name type="scientific">Piscinibacter aquaticus</name>
    <dbReference type="NCBI Taxonomy" id="392597"/>
    <lineage>
        <taxon>Bacteria</taxon>
        <taxon>Pseudomonadati</taxon>
        <taxon>Pseudomonadota</taxon>
        <taxon>Betaproteobacteria</taxon>
        <taxon>Burkholderiales</taxon>
        <taxon>Sphaerotilaceae</taxon>
        <taxon>Piscinibacter</taxon>
    </lineage>
</organism>
<gene>
    <name evidence="6" type="ORF">FSC37_04365</name>
</gene>
<dbReference type="InterPro" id="IPR036390">
    <property type="entry name" value="WH_DNA-bd_sf"/>
</dbReference>
<proteinExistence type="predicted"/>
<sequence length="314" mass="33583">MCSCSSSGRSALRGDRFILRDQSALRTLGGGTVIDAFAPETRRRREQRVAALDALERETPAESLAALLAQSPPSGIDARRFATLWNLPEPQWQAVLAQVPHRAIADGTRELLFSPAQLERYDASVNAQLAAHHQRKPDSPGLTQEQLQRAVRDKPAGALFAMLLNELVRTGKIKRSGPHLAGRPLGGPAGRREAALGAAQALARRRRHPPAAPERDAAARPQPAPRPDAARLRAPAAHGEPACGGRRILHPDHASARARSAGVGSRAGRSEQAAERQGAARAHGHQSAPVGSAGRVFRSDRPDAARRDRSAFPT</sequence>
<feature type="region of interest" description="Disordered" evidence="3">
    <location>
        <begin position="175"/>
        <end position="314"/>
    </location>
</feature>
<evidence type="ECO:0000256" key="1">
    <source>
        <dbReference type="ARBA" id="ARBA00022741"/>
    </source>
</evidence>
<dbReference type="GO" id="GO:0001514">
    <property type="term" value="P:selenocysteine incorporation"/>
    <property type="evidence" value="ECO:0007669"/>
    <property type="project" value="InterPro"/>
</dbReference>
<dbReference type="GO" id="GO:0003723">
    <property type="term" value="F:RNA binding"/>
    <property type="evidence" value="ECO:0007669"/>
    <property type="project" value="InterPro"/>
</dbReference>